<protein>
    <submittedName>
        <fullName evidence="2">Uncharacterized protein</fullName>
    </submittedName>
</protein>
<dbReference type="AlphaFoldDB" id="A0A1Y6D3R6"/>
<dbReference type="EMBL" id="FXAM01000001">
    <property type="protein sequence ID" value="SMF95034.1"/>
    <property type="molecule type" value="Genomic_DNA"/>
</dbReference>
<dbReference type="Proteomes" id="UP000192923">
    <property type="component" value="Unassembled WGS sequence"/>
</dbReference>
<feature type="compositionally biased region" description="Polar residues" evidence="1">
    <location>
        <begin position="33"/>
        <end position="45"/>
    </location>
</feature>
<dbReference type="STRING" id="1760988.SAMN02949497_2378"/>
<evidence type="ECO:0000256" key="1">
    <source>
        <dbReference type="SAM" id="MobiDB-lite"/>
    </source>
</evidence>
<sequence>MDIRKTAFYPVAVPPAPMRTRSEAAGALDPQAARNSETPAPSTSQERFRPVDPASRPAEGRTRYRAEDATDRVERQTALNAKAQQALRAYLSHEQFAQQESRTALNQTLGVDYYA</sequence>
<accession>A0A1Y6D3R6</accession>
<organism evidence="2 3">
    <name type="scientific">Methylomagnum ishizawai</name>
    <dbReference type="NCBI Taxonomy" id="1760988"/>
    <lineage>
        <taxon>Bacteria</taxon>
        <taxon>Pseudomonadati</taxon>
        <taxon>Pseudomonadota</taxon>
        <taxon>Gammaproteobacteria</taxon>
        <taxon>Methylococcales</taxon>
        <taxon>Methylococcaceae</taxon>
        <taxon>Methylomagnum</taxon>
    </lineage>
</organism>
<reference evidence="2 3" key="1">
    <citation type="submission" date="2016-12" db="EMBL/GenBank/DDBJ databases">
        <authorList>
            <person name="Song W.-J."/>
            <person name="Kurnit D.M."/>
        </authorList>
    </citation>
    <scope>NUCLEOTIDE SEQUENCE [LARGE SCALE GENOMIC DNA]</scope>
    <source>
        <strain evidence="2 3">175</strain>
    </source>
</reference>
<feature type="region of interest" description="Disordered" evidence="1">
    <location>
        <begin position="1"/>
        <end position="73"/>
    </location>
</feature>
<evidence type="ECO:0000313" key="3">
    <source>
        <dbReference type="Proteomes" id="UP000192923"/>
    </source>
</evidence>
<proteinExistence type="predicted"/>
<dbReference type="RefSeq" id="WP_085212923.1">
    <property type="nucleotide sequence ID" value="NZ_FXAM01000001.1"/>
</dbReference>
<evidence type="ECO:0000313" key="2">
    <source>
        <dbReference type="EMBL" id="SMF95034.1"/>
    </source>
</evidence>
<gene>
    <name evidence="2" type="ORF">SAMN02949497_2378</name>
</gene>
<feature type="compositionally biased region" description="Basic and acidic residues" evidence="1">
    <location>
        <begin position="58"/>
        <end position="73"/>
    </location>
</feature>
<name>A0A1Y6D3R6_9GAMM</name>
<keyword evidence="3" id="KW-1185">Reference proteome</keyword>